<dbReference type="Pfam" id="PF05437">
    <property type="entry name" value="AzlD"/>
    <property type="match status" value="1"/>
</dbReference>
<dbReference type="InParanoid" id="A0A4R6QJ05"/>
<sequence length="109" mass="11990">MSAWETLLGIVGMGLITALTRGFFLFPKREIPLPDWARQGLRYAPLAALAAVVVPEIVMTQGHLISTWKDARLFAVAVSTAYFFWRRGILGTIVSGTAVMLTLRLGLGW</sequence>
<keyword evidence="1" id="KW-1133">Transmembrane helix</keyword>
<evidence type="ECO:0000313" key="2">
    <source>
        <dbReference type="EMBL" id="TDP62236.1"/>
    </source>
</evidence>
<gene>
    <name evidence="2" type="ORF">DES47_10848</name>
</gene>
<comment type="caution">
    <text evidence="2">The sequence shown here is derived from an EMBL/GenBank/DDBJ whole genome shotgun (WGS) entry which is preliminary data.</text>
</comment>
<proteinExistence type="predicted"/>
<feature type="transmembrane region" description="Helical" evidence="1">
    <location>
        <begin position="46"/>
        <end position="68"/>
    </location>
</feature>
<dbReference type="EMBL" id="SNXS01000008">
    <property type="protein sequence ID" value="TDP62236.1"/>
    <property type="molecule type" value="Genomic_DNA"/>
</dbReference>
<feature type="transmembrane region" description="Helical" evidence="1">
    <location>
        <begin position="6"/>
        <end position="26"/>
    </location>
</feature>
<dbReference type="RefSeq" id="WP_133703119.1">
    <property type="nucleotide sequence ID" value="NZ_SNXS01000008.1"/>
</dbReference>
<name>A0A4R6QJ05_9BURK</name>
<keyword evidence="1" id="KW-0472">Membrane</keyword>
<dbReference type="Proteomes" id="UP000295361">
    <property type="component" value="Unassembled WGS sequence"/>
</dbReference>
<keyword evidence="3" id="KW-1185">Reference proteome</keyword>
<accession>A0A4R6QJ05</accession>
<reference evidence="2 3" key="1">
    <citation type="submission" date="2019-03" db="EMBL/GenBank/DDBJ databases">
        <title>Genomic Encyclopedia of Type Strains, Phase IV (KMG-IV): sequencing the most valuable type-strain genomes for metagenomic binning, comparative biology and taxonomic classification.</title>
        <authorList>
            <person name="Goeker M."/>
        </authorList>
    </citation>
    <scope>NUCLEOTIDE SEQUENCE [LARGE SCALE GENOMIC DNA]</scope>
    <source>
        <strain evidence="2 3">DSM 16998</strain>
    </source>
</reference>
<feature type="transmembrane region" description="Helical" evidence="1">
    <location>
        <begin position="88"/>
        <end position="107"/>
    </location>
</feature>
<dbReference type="InterPro" id="IPR008407">
    <property type="entry name" value="Brnchd-chn_aa_trnsp_AzlD"/>
</dbReference>
<organism evidence="2 3">
    <name type="scientific">Roseateles toxinivorans</name>
    <dbReference type="NCBI Taxonomy" id="270368"/>
    <lineage>
        <taxon>Bacteria</taxon>
        <taxon>Pseudomonadati</taxon>
        <taxon>Pseudomonadota</taxon>
        <taxon>Betaproteobacteria</taxon>
        <taxon>Burkholderiales</taxon>
        <taxon>Sphaerotilaceae</taxon>
        <taxon>Roseateles</taxon>
    </lineage>
</organism>
<dbReference type="OrthoDB" id="515103at2"/>
<dbReference type="AlphaFoldDB" id="A0A4R6QJ05"/>
<evidence type="ECO:0000313" key="3">
    <source>
        <dbReference type="Proteomes" id="UP000295361"/>
    </source>
</evidence>
<keyword evidence="1" id="KW-0812">Transmembrane</keyword>
<evidence type="ECO:0000256" key="1">
    <source>
        <dbReference type="SAM" id="Phobius"/>
    </source>
</evidence>
<protein>
    <submittedName>
        <fullName evidence="2">Branched-subunit amino acid transport protein</fullName>
    </submittedName>
</protein>